<organism evidence="1 2">
    <name type="scientific">Cetraspora pellucida</name>
    <dbReference type="NCBI Taxonomy" id="1433469"/>
    <lineage>
        <taxon>Eukaryota</taxon>
        <taxon>Fungi</taxon>
        <taxon>Fungi incertae sedis</taxon>
        <taxon>Mucoromycota</taxon>
        <taxon>Glomeromycotina</taxon>
        <taxon>Glomeromycetes</taxon>
        <taxon>Diversisporales</taxon>
        <taxon>Gigasporaceae</taxon>
        <taxon>Cetraspora</taxon>
    </lineage>
</organism>
<proteinExistence type="predicted"/>
<evidence type="ECO:0000313" key="2">
    <source>
        <dbReference type="Proteomes" id="UP000789366"/>
    </source>
</evidence>
<name>A0ACA9MJB6_9GLOM</name>
<protein>
    <submittedName>
        <fullName evidence="1">7531_t:CDS:1</fullName>
    </submittedName>
</protein>
<dbReference type="EMBL" id="CAJVPW010008177">
    <property type="protein sequence ID" value="CAG8590725.1"/>
    <property type="molecule type" value="Genomic_DNA"/>
</dbReference>
<gene>
    <name evidence="1" type="ORF">SPELUC_LOCUS6734</name>
</gene>
<reference evidence="1" key="1">
    <citation type="submission" date="2021-06" db="EMBL/GenBank/DDBJ databases">
        <authorList>
            <person name="Kallberg Y."/>
            <person name="Tangrot J."/>
            <person name="Rosling A."/>
        </authorList>
    </citation>
    <scope>NUCLEOTIDE SEQUENCE</scope>
    <source>
        <strain evidence="1">28 12/20/2015</strain>
    </source>
</reference>
<keyword evidence="2" id="KW-1185">Reference proteome</keyword>
<sequence length="470" mass="52257">MEETTEIVSNVDEKKLLRKIDLRIIPLFTLLYTLCFLDRVNIGNAKLAHLERDLDLTGDQYNWALGLFFVSYVIFEVPSNIILVKVKPSIWIASLMVGWGVAMVAMSFVKNYPQLVATRLLLGVFEAGLFPGVVYYITKWYKKSEQTYRIGLFFSGAMIAGAFSGLLAFAIMGLDGKFGLSGWQWIFIIDGLATVFIGLFSYFLISSYPETTTWLTEDERKIVINRLQLDSGYINTTTTDFDKSQIFEAFKDWKVHIFSLLQFTVAITGYAFSFFLPAIVNGLGFDPVISQLLSVPPYVFGCFTMIMVSILSDRYGVRGRILMLCLLVALVGYVLLIAASSSIAIRYIGACIVGMGMFSCVPLSITWLTNNLAGDLKRAVGSAIIIACGNVGGLVASQLYQPQDAPAYKFGNSIAISIVTVAIVISIIQGYLLDRANKLKIKDPDRFLKGKNKEEAMILGDKHPSFIYYL</sequence>
<comment type="caution">
    <text evidence="1">The sequence shown here is derived from an EMBL/GenBank/DDBJ whole genome shotgun (WGS) entry which is preliminary data.</text>
</comment>
<evidence type="ECO:0000313" key="1">
    <source>
        <dbReference type="EMBL" id="CAG8590725.1"/>
    </source>
</evidence>
<accession>A0ACA9MJB6</accession>
<dbReference type="Proteomes" id="UP000789366">
    <property type="component" value="Unassembled WGS sequence"/>
</dbReference>